<organism evidence="5">
    <name type="scientific">Nippostrongylus brasiliensis</name>
    <name type="common">Rat hookworm</name>
    <dbReference type="NCBI Taxonomy" id="27835"/>
    <lineage>
        <taxon>Eukaryota</taxon>
        <taxon>Metazoa</taxon>
        <taxon>Ecdysozoa</taxon>
        <taxon>Nematoda</taxon>
        <taxon>Chromadorea</taxon>
        <taxon>Rhabditida</taxon>
        <taxon>Rhabditina</taxon>
        <taxon>Rhabditomorpha</taxon>
        <taxon>Strongyloidea</taxon>
        <taxon>Heligmosomidae</taxon>
        <taxon>Nippostrongylus</taxon>
    </lineage>
</organism>
<accession>A0A158R2L5</accession>
<feature type="compositionally biased region" description="Basic and acidic residues" evidence="1">
    <location>
        <begin position="31"/>
        <end position="48"/>
    </location>
</feature>
<dbReference type="AlphaFoldDB" id="A0A158R2L5"/>
<feature type="transmembrane region" description="Helical" evidence="2">
    <location>
        <begin position="514"/>
        <end position="543"/>
    </location>
</feature>
<sequence length="827" mass="94648">MVSRDRWEEQLSHEPLMNEVDPNTNPSVAADDDHYDQSSFEENEHGYGDSDGTATEHGVLHDSRVVYNYVKENCKNNTVIIWGHSMGSASFISLQLLCVYRITTRMAKELSLDGQPPHGIVLEGAYDNLRNAFMTNWFSFPLHWVPDSLVEPLVVDRLADVGLTMMRSDEHIKRYVDLFFWFTHGRLTTASSVACPILMLHAEDDHIVKVSLARALRNSDSPFRLLSGDDELIDDNPYTTLVHPRKPDRDEWAEDRRRVLLIILISVVLLIVVIILLIFVGIPALVFAYPQLLKNMFFQDFKRYENANYSNMSVSNVTSIGREFHLQGPEGKLGVWHILPQAMAAYCKRRGIHPTKEEMEAALAWPRYPVVIYFHGNSYDRKIFLRTTPHRVEMYNLLTKLNYHVITFDYRGFGDSPGVPTEDGVVADSRVVHSYVKSRCGKSPREPLWTCPSRSILLMDWFSSPRSTTSEMPFKHAGSESARAAHRDVTYVEFEASRKFGHKQIYRAGELHNIIPPLICVIEIVIVILAVIFLGIPLLLYVFPELFTMMHILPRSLSANYKSGVKILDTDRLESYLALTDYPVIVYFHGNSYDRATQQRIAMYNVFSDLNYHVITFDYRGFGDSDGPATEEGLVKDCHLVYNYVKNHSEHNTPFFWIPRAIFIDVYTRRLNTIGSTFLESEERIKRVSCPILILHAADDVTVPVTLGRKLRPFFWIPRAIFIDVYTRRLNTIGSTFLESEERIKKVTCPILILHAADDVTVPVKLGRKLRDSALEAGRNVKYVEFEAERRLGHKYIYLAKEMSTILPDFVSRATLLHNSTSSAPAA</sequence>
<reference evidence="3 4" key="2">
    <citation type="submission" date="2018-11" db="EMBL/GenBank/DDBJ databases">
        <authorList>
            <consortium name="Pathogen Informatics"/>
        </authorList>
    </citation>
    <scope>NUCLEOTIDE SEQUENCE [LARGE SCALE GENOMIC DNA]</scope>
</reference>
<keyword evidence="2" id="KW-1133">Transmembrane helix</keyword>
<keyword evidence="2" id="KW-0472">Membrane</keyword>
<dbReference type="WBParaSite" id="NBR_0001624801-mRNA-1">
    <property type="protein sequence ID" value="NBR_0001624801-mRNA-1"/>
    <property type="gene ID" value="NBR_0001624801"/>
</dbReference>
<dbReference type="STRING" id="27835.A0A158R2L5"/>
<evidence type="ECO:0000313" key="4">
    <source>
        <dbReference type="Proteomes" id="UP000271162"/>
    </source>
</evidence>
<dbReference type="GO" id="GO:0005789">
    <property type="term" value="C:endoplasmic reticulum membrane"/>
    <property type="evidence" value="ECO:0007669"/>
    <property type="project" value="TreeGrafter"/>
</dbReference>
<dbReference type="PANTHER" id="PTHR12277">
    <property type="entry name" value="ALPHA/BETA HYDROLASE DOMAIN-CONTAINING PROTEIN"/>
    <property type="match status" value="1"/>
</dbReference>
<dbReference type="GO" id="GO:0006660">
    <property type="term" value="P:phosphatidylserine catabolic process"/>
    <property type="evidence" value="ECO:0007669"/>
    <property type="project" value="TreeGrafter"/>
</dbReference>
<keyword evidence="4" id="KW-1185">Reference proteome</keyword>
<evidence type="ECO:0000313" key="3">
    <source>
        <dbReference type="EMBL" id="VDL79844.1"/>
    </source>
</evidence>
<dbReference type="EMBL" id="UYSL01022109">
    <property type="protein sequence ID" value="VDL79844.1"/>
    <property type="molecule type" value="Genomic_DNA"/>
</dbReference>
<dbReference type="Gene3D" id="3.40.50.1820">
    <property type="entry name" value="alpha/beta hydrolase"/>
    <property type="match status" value="4"/>
</dbReference>
<dbReference type="GO" id="GO:0047372">
    <property type="term" value="F:monoacylglycerol lipase activity"/>
    <property type="evidence" value="ECO:0007669"/>
    <property type="project" value="TreeGrafter"/>
</dbReference>
<dbReference type="InterPro" id="IPR029058">
    <property type="entry name" value="AB_hydrolase_fold"/>
</dbReference>
<evidence type="ECO:0000256" key="1">
    <source>
        <dbReference type="SAM" id="MobiDB-lite"/>
    </source>
</evidence>
<dbReference type="GO" id="GO:0052651">
    <property type="term" value="P:monoacylglycerol catabolic process"/>
    <property type="evidence" value="ECO:0007669"/>
    <property type="project" value="TreeGrafter"/>
</dbReference>
<dbReference type="GO" id="GO:0004622">
    <property type="term" value="F:phosphatidylcholine lysophospholipase activity"/>
    <property type="evidence" value="ECO:0007669"/>
    <property type="project" value="TreeGrafter"/>
</dbReference>
<dbReference type="SUPFAM" id="SSF53474">
    <property type="entry name" value="alpha/beta-Hydrolases"/>
    <property type="match status" value="3"/>
</dbReference>
<gene>
    <name evidence="3" type="ORF">NBR_LOCUS16249</name>
</gene>
<feature type="compositionally biased region" description="Basic and acidic residues" evidence="1">
    <location>
        <begin position="1"/>
        <end position="12"/>
    </location>
</feature>
<name>A0A158R2L5_NIPBR</name>
<feature type="region of interest" description="Disordered" evidence="1">
    <location>
        <begin position="1"/>
        <end position="54"/>
    </location>
</feature>
<feature type="transmembrane region" description="Helical" evidence="2">
    <location>
        <begin position="259"/>
        <end position="289"/>
    </location>
</feature>
<keyword evidence="2" id="KW-0812">Transmembrane</keyword>
<dbReference type="Proteomes" id="UP000271162">
    <property type="component" value="Unassembled WGS sequence"/>
</dbReference>
<dbReference type="PANTHER" id="PTHR12277:SF194">
    <property type="entry name" value="FI04476P"/>
    <property type="match status" value="1"/>
</dbReference>
<proteinExistence type="predicted"/>
<protein>
    <submittedName>
        <fullName evidence="5">AB hydrolase-1 domain-containing protein</fullName>
    </submittedName>
</protein>
<evidence type="ECO:0000313" key="5">
    <source>
        <dbReference type="WBParaSite" id="NBR_0001624801-mRNA-1"/>
    </source>
</evidence>
<evidence type="ECO:0000256" key="2">
    <source>
        <dbReference type="SAM" id="Phobius"/>
    </source>
</evidence>
<reference evidence="5" key="1">
    <citation type="submission" date="2016-04" db="UniProtKB">
        <authorList>
            <consortium name="WormBaseParasite"/>
        </authorList>
    </citation>
    <scope>IDENTIFICATION</scope>
</reference>